<evidence type="ECO:0000313" key="1">
    <source>
        <dbReference type="EMBL" id="KOS39928.1"/>
    </source>
</evidence>
<reference evidence="1 2" key="1">
    <citation type="submission" date="2015-08" db="EMBL/GenBank/DDBJ databases">
        <title>Genome sequencing of Penicillium nordicum.</title>
        <authorList>
            <person name="Nguyen H.D."/>
            <person name="Seifert K.A."/>
        </authorList>
    </citation>
    <scope>NUCLEOTIDE SEQUENCE [LARGE SCALE GENOMIC DNA]</scope>
    <source>
        <strain evidence="1 2">DAOMC 185683</strain>
    </source>
</reference>
<evidence type="ECO:0000313" key="2">
    <source>
        <dbReference type="Proteomes" id="UP000037696"/>
    </source>
</evidence>
<comment type="caution">
    <text evidence="1">The sequence shown here is derived from an EMBL/GenBank/DDBJ whole genome shotgun (WGS) entry which is preliminary data.</text>
</comment>
<dbReference type="OrthoDB" id="5736815at2759"/>
<keyword evidence="2" id="KW-1185">Reference proteome</keyword>
<dbReference type="AlphaFoldDB" id="A0A0M8NW00"/>
<sequence>MLPSRDDIAKFISIVPEASEGVALRLLEQAGNIDDAISRYYDVQNEATAPSLPTMDAEADMRNCLPPYARSAIRGLTHHHTNTLIEAAKIRSIDEHDMKATLHAIQQACHIFNTDIEPQQTCDCDVHKYKDRRSARLAVQEMWSKAVMYPGELAYYDSHSSARVMKNPYNRVPSPFATTTTGSYSTAKPTLFGYSQYIQKINQRLPYGIRIPKTERHLYQMRLTPHLLQIPSNQLNSDSFIKIIRQISSLKAPSHQHLAV</sequence>
<dbReference type="EMBL" id="LHQQ01000183">
    <property type="protein sequence ID" value="KOS39928.1"/>
    <property type="molecule type" value="Genomic_DNA"/>
</dbReference>
<dbReference type="Proteomes" id="UP000037696">
    <property type="component" value="Unassembled WGS sequence"/>
</dbReference>
<proteinExistence type="predicted"/>
<gene>
    <name evidence="1" type="ORF">ACN38_g9245</name>
</gene>
<organism evidence="1 2">
    <name type="scientific">Penicillium nordicum</name>
    <dbReference type="NCBI Taxonomy" id="229535"/>
    <lineage>
        <taxon>Eukaryota</taxon>
        <taxon>Fungi</taxon>
        <taxon>Dikarya</taxon>
        <taxon>Ascomycota</taxon>
        <taxon>Pezizomycotina</taxon>
        <taxon>Eurotiomycetes</taxon>
        <taxon>Eurotiomycetidae</taxon>
        <taxon>Eurotiales</taxon>
        <taxon>Aspergillaceae</taxon>
        <taxon>Penicillium</taxon>
    </lineage>
</organism>
<protein>
    <recommendedName>
        <fullName evidence="3">CUE domain-containing protein</fullName>
    </recommendedName>
</protein>
<name>A0A0M8NW00_9EURO</name>
<evidence type="ECO:0008006" key="3">
    <source>
        <dbReference type="Google" id="ProtNLM"/>
    </source>
</evidence>
<accession>A0A0M8NW00</accession>